<dbReference type="SUPFAM" id="SSF46894">
    <property type="entry name" value="C-terminal effector domain of the bipartite response regulators"/>
    <property type="match status" value="1"/>
</dbReference>
<dbReference type="RefSeq" id="WP_160026897.1">
    <property type="nucleotide sequence ID" value="NZ_CP041764.1"/>
</dbReference>
<organism evidence="5 6">
    <name type="scientific">Serratia rhizosphaerae</name>
    <dbReference type="NCBI Taxonomy" id="2597702"/>
    <lineage>
        <taxon>Bacteria</taxon>
        <taxon>Pseudomonadati</taxon>
        <taxon>Pseudomonadota</taxon>
        <taxon>Gammaproteobacteria</taxon>
        <taxon>Enterobacterales</taxon>
        <taxon>Yersiniaceae</taxon>
        <taxon>Serratia</taxon>
    </lineage>
</organism>
<dbReference type="PROSITE" id="PS51755">
    <property type="entry name" value="OMPR_PHOB"/>
    <property type="match status" value="1"/>
</dbReference>
<dbReference type="Pfam" id="PF00486">
    <property type="entry name" value="Trans_reg_C"/>
    <property type="match status" value="1"/>
</dbReference>
<feature type="domain" description="OmpR/PhoB-type" evidence="4">
    <location>
        <begin position="3"/>
        <end position="107"/>
    </location>
</feature>
<feature type="DNA-binding region" description="OmpR/PhoB-type" evidence="2">
    <location>
        <begin position="3"/>
        <end position="107"/>
    </location>
</feature>
<dbReference type="Gene3D" id="1.10.10.10">
    <property type="entry name" value="Winged helix-like DNA-binding domain superfamily/Winged helix DNA-binding domain"/>
    <property type="match status" value="1"/>
</dbReference>
<keyword evidence="3" id="KW-0812">Transmembrane</keyword>
<evidence type="ECO:0000313" key="5">
    <source>
        <dbReference type="EMBL" id="QHA85521.1"/>
    </source>
</evidence>
<accession>A0ABX6GGW9</accession>
<dbReference type="SMART" id="SM00862">
    <property type="entry name" value="Trans_reg_C"/>
    <property type="match status" value="1"/>
</dbReference>
<evidence type="ECO:0000256" key="3">
    <source>
        <dbReference type="SAM" id="Phobius"/>
    </source>
</evidence>
<dbReference type="Proteomes" id="UP000430368">
    <property type="component" value="Chromosome"/>
</dbReference>
<name>A0ABX6GGW9_9GAMM</name>
<evidence type="ECO:0000259" key="4">
    <source>
        <dbReference type="PROSITE" id="PS51755"/>
    </source>
</evidence>
<keyword evidence="1 2" id="KW-0238">DNA-binding</keyword>
<gene>
    <name evidence="5" type="ORF">FO014_00190</name>
</gene>
<reference evidence="5 6" key="1">
    <citation type="submission" date="2019-07" db="EMBL/GenBank/DDBJ databases">
        <title>Serratia dokdonensis sp. nov., an elicitor of systemic resistance in Nicotiana Tabacum.</title>
        <authorList>
            <person name="Son J.-S."/>
            <person name="Hwang Y.-J."/>
            <person name="Lee S.-Y."/>
            <person name="Ghim S.-Y."/>
        </authorList>
    </citation>
    <scope>NUCLEOTIDE SEQUENCE [LARGE SCALE GENOMIC DNA]</scope>
    <source>
        <strain evidence="5 6">KUDC3025</strain>
    </source>
</reference>
<keyword evidence="6" id="KW-1185">Reference proteome</keyword>
<dbReference type="InterPro" id="IPR016032">
    <property type="entry name" value="Sig_transdc_resp-reg_C-effctor"/>
</dbReference>
<keyword evidence="3" id="KW-0472">Membrane</keyword>
<evidence type="ECO:0000313" key="6">
    <source>
        <dbReference type="Proteomes" id="UP000430368"/>
    </source>
</evidence>
<dbReference type="InterPro" id="IPR036388">
    <property type="entry name" value="WH-like_DNA-bd_sf"/>
</dbReference>
<dbReference type="InterPro" id="IPR001867">
    <property type="entry name" value="OmpR/PhoB-type_DNA-bd"/>
</dbReference>
<dbReference type="EMBL" id="CP041764">
    <property type="protein sequence ID" value="QHA85521.1"/>
    <property type="molecule type" value="Genomic_DNA"/>
</dbReference>
<evidence type="ECO:0000256" key="2">
    <source>
        <dbReference type="PROSITE-ProRule" id="PRU01091"/>
    </source>
</evidence>
<evidence type="ECO:0000256" key="1">
    <source>
        <dbReference type="ARBA" id="ARBA00023125"/>
    </source>
</evidence>
<sequence>MSQVIYRIEESVIFSPEDTGLYRQNQADNVVAISNAAARLFTLLIKNKGNIVERDTILEKVWDEYGLQASNNNLNQCLSTLRRIIKNMGIDKNIIETIPKVGLRISHAVQIEEINLQPPTRLAADTPPKPVGHTRKNIKKKLFYSALLVGLLLMLSLFLNVFHLYNNLQDSQASLSLSQSYFPLRHGELCAAPPTETPLLTTLSFSKPL</sequence>
<proteinExistence type="predicted"/>
<keyword evidence="3" id="KW-1133">Transmembrane helix</keyword>
<protein>
    <recommendedName>
        <fullName evidence="4">OmpR/PhoB-type domain-containing protein</fullName>
    </recommendedName>
</protein>
<dbReference type="CDD" id="cd00383">
    <property type="entry name" value="trans_reg_C"/>
    <property type="match status" value="1"/>
</dbReference>
<feature type="transmembrane region" description="Helical" evidence="3">
    <location>
        <begin position="142"/>
        <end position="165"/>
    </location>
</feature>